<reference evidence="1 2" key="1">
    <citation type="journal article" date="2021" name="Microorganisms">
        <title>Acidisoma silvae sp. nov. and Acidisomacellulosilytica sp. nov., Two Acidophilic Bacteria Isolated from Decaying Wood, Hydrolyzing Cellulose and Producing Poly-3-hydroxybutyrate.</title>
        <authorList>
            <person name="Mieszkin S."/>
            <person name="Pouder E."/>
            <person name="Uroz S."/>
            <person name="Simon-Colin C."/>
            <person name="Alain K."/>
        </authorList>
    </citation>
    <scope>NUCLEOTIDE SEQUENCE [LARGE SCALE GENOMIC DNA]</scope>
    <source>
        <strain evidence="1 2">HW T5.17</strain>
    </source>
</reference>
<dbReference type="EMBL" id="JAESVA010000002">
    <property type="protein sequence ID" value="MCB8879742.1"/>
    <property type="molecule type" value="Genomic_DNA"/>
</dbReference>
<sequence length="171" mass="19061">MQAIPLPTESVLAGLYPGADLADAFAVPLPAAVADRKIEDIARSLLGDPALWFRTLLAMRDGVMTRFGVKTTAEVRAAAARNGVERIDFFPVLGRRDRELILGEDDRHLDFRASVLVRDRRDGPGRELVFTSVVHCHNLLGRSYLCVIAPFHRLVVIGNLRRAVRRGWPRL</sequence>
<keyword evidence="2" id="KW-1185">Reference proteome</keyword>
<evidence type="ECO:0000313" key="2">
    <source>
        <dbReference type="Proteomes" id="UP000721844"/>
    </source>
</evidence>
<evidence type="ECO:0000313" key="1">
    <source>
        <dbReference type="EMBL" id="MCB8879742.1"/>
    </source>
</evidence>
<name>A0A963YYX2_9PROT</name>
<comment type="caution">
    <text evidence="1">The sequence shown here is derived from an EMBL/GenBank/DDBJ whole genome shotgun (WGS) entry which is preliminary data.</text>
</comment>
<organism evidence="1 2">
    <name type="scientific">Acidisoma cellulosilyticum</name>
    <dbReference type="NCBI Taxonomy" id="2802395"/>
    <lineage>
        <taxon>Bacteria</taxon>
        <taxon>Pseudomonadati</taxon>
        <taxon>Pseudomonadota</taxon>
        <taxon>Alphaproteobacteria</taxon>
        <taxon>Acetobacterales</taxon>
        <taxon>Acidocellaceae</taxon>
        <taxon>Acidisoma</taxon>
    </lineage>
</organism>
<dbReference type="AlphaFoldDB" id="A0A963YYX2"/>
<proteinExistence type="predicted"/>
<gene>
    <name evidence="1" type="ORF">ACELLULO517_05815</name>
</gene>
<dbReference type="Pfam" id="PF11066">
    <property type="entry name" value="DUF2867"/>
    <property type="match status" value="1"/>
</dbReference>
<dbReference type="Proteomes" id="UP000721844">
    <property type="component" value="Unassembled WGS sequence"/>
</dbReference>
<accession>A0A963YYX2</accession>
<dbReference type="InterPro" id="IPR021295">
    <property type="entry name" value="DUF2867"/>
</dbReference>
<dbReference type="RefSeq" id="WP_227306364.1">
    <property type="nucleotide sequence ID" value="NZ_JAESVA010000002.1"/>
</dbReference>
<protein>
    <submittedName>
        <fullName evidence="1">DUF2867 domain-containing protein</fullName>
    </submittedName>
</protein>